<dbReference type="InterPro" id="IPR025110">
    <property type="entry name" value="AMP-bd_C"/>
</dbReference>
<dbReference type="InterPro" id="IPR020845">
    <property type="entry name" value="AMP-binding_CS"/>
</dbReference>
<protein>
    <submittedName>
        <fullName evidence="6">AMP-dependent synthetase and ligase</fullName>
    </submittedName>
</protein>
<proteinExistence type="inferred from homology"/>
<feature type="region of interest" description="Disordered" evidence="3">
    <location>
        <begin position="1"/>
        <end position="23"/>
    </location>
</feature>
<evidence type="ECO:0000313" key="7">
    <source>
        <dbReference type="Proteomes" id="UP000501240"/>
    </source>
</evidence>
<gene>
    <name evidence="6" type="ORF">ACTIVE_8033</name>
</gene>
<dbReference type="InterPro" id="IPR000873">
    <property type="entry name" value="AMP-dep_synth/lig_dom"/>
</dbReference>
<dbReference type="Gene3D" id="3.30.300.30">
    <property type="match status" value="1"/>
</dbReference>
<keyword evidence="2 6" id="KW-0436">Ligase</keyword>
<reference evidence="6 7" key="1">
    <citation type="submission" date="2020-05" db="EMBL/GenBank/DDBJ databases">
        <title>Actinomadura verrucosospora NRRL-B18236 (PFL_A860) Genome sequencing and assembly.</title>
        <authorList>
            <person name="Samborskyy M."/>
        </authorList>
    </citation>
    <scope>NUCLEOTIDE SEQUENCE [LARGE SCALE GENOMIC DNA]</scope>
    <source>
        <strain evidence="6 7">NRRL:B18236</strain>
    </source>
</reference>
<evidence type="ECO:0000256" key="3">
    <source>
        <dbReference type="SAM" id="MobiDB-lite"/>
    </source>
</evidence>
<dbReference type="Proteomes" id="UP000501240">
    <property type="component" value="Chromosome"/>
</dbReference>
<dbReference type="PROSITE" id="PS00455">
    <property type="entry name" value="AMP_BINDING"/>
    <property type="match status" value="1"/>
</dbReference>
<accession>A0A7D3VYC2</accession>
<feature type="domain" description="AMP-dependent synthetase/ligase" evidence="4">
    <location>
        <begin position="49"/>
        <end position="454"/>
    </location>
</feature>
<feature type="domain" description="AMP-binding enzyme C-terminal" evidence="5">
    <location>
        <begin position="505"/>
        <end position="578"/>
    </location>
</feature>
<evidence type="ECO:0000259" key="4">
    <source>
        <dbReference type="Pfam" id="PF00501"/>
    </source>
</evidence>
<dbReference type="EMBL" id="CP053892">
    <property type="protein sequence ID" value="QKG26380.1"/>
    <property type="molecule type" value="Genomic_DNA"/>
</dbReference>
<evidence type="ECO:0000256" key="2">
    <source>
        <dbReference type="ARBA" id="ARBA00022598"/>
    </source>
</evidence>
<dbReference type="PANTHER" id="PTHR24096">
    <property type="entry name" value="LONG-CHAIN-FATTY-ACID--COA LIGASE"/>
    <property type="match status" value="1"/>
</dbReference>
<organism evidence="6 7">
    <name type="scientific">Actinomadura verrucosospora</name>
    <dbReference type="NCBI Taxonomy" id="46165"/>
    <lineage>
        <taxon>Bacteria</taxon>
        <taxon>Bacillati</taxon>
        <taxon>Actinomycetota</taxon>
        <taxon>Actinomycetes</taxon>
        <taxon>Streptosporangiales</taxon>
        <taxon>Thermomonosporaceae</taxon>
        <taxon>Actinomadura</taxon>
    </lineage>
</organism>
<name>A0A7D3VYC2_ACTVE</name>
<sequence>MGATSSEITDSAGTGSAGTGPAGAEHWFAGVPRSLDYPDVPVGAILAGAARRWGDRTALHHAGRDLSFTDLARASARFAHGLIARGVGRGDVVALHLPNVPQFAIAYYGTLLAGATFSPCNPLLPPDELAFQLADCGAAAIVTLDLLAGPVAQVLDRTKVRTVVVAGSGGGPADAAGLCGGAFAECGIAFEEVGEGRPEEFPEVEIDVRRDLAHIAYTGGTTGRSKGVMLPHRNVVVNTLQFACSGTGSVPELDGHGGLTIRSVAPAGEYPTPLGEGVIVSVAPWFHAMGTVGYLNSQLMTGTTIVSHPRLDVPAFLADMERFRATALGGAPAMFSALLADPSFAGRDLASVRGVRSGAAPLSHEMIARLHAAFPDAVVVEAYGLSEVTMGATANPTQRSGVRRTGTVGVAVPDVRLKIVEADAPSVDESTPALPPGAEGEVCVHGPQVMTGYLNRPEETAAVLSADGWLRTGDVGVLDEDGYLSIVDRKKDMLLYNGYNVYPRELEEKLLAHPAVAGAAVVGRPDPEAGELPTAFVVRSGEVTAADLLEHVNAAVVHYKRLREVRFVDEIPVSAAGKVLKRELRASL</sequence>
<dbReference type="RefSeq" id="WP_173099833.1">
    <property type="nucleotide sequence ID" value="NZ_CP053892.1"/>
</dbReference>
<dbReference type="AlphaFoldDB" id="A0A7D3VYC2"/>
<dbReference type="Pfam" id="PF00501">
    <property type="entry name" value="AMP-binding"/>
    <property type="match status" value="1"/>
</dbReference>
<comment type="similarity">
    <text evidence="1">Belongs to the ATP-dependent AMP-binding enzyme family.</text>
</comment>
<evidence type="ECO:0000259" key="5">
    <source>
        <dbReference type="Pfam" id="PF13193"/>
    </source>
</evidence>
<evidence type="ECO:0000313" key="6">
    <source>
        <dbReference type="EMBL" id="QKG26380.1"/>
    </source>
</evidence>
<evidence type="ECO:0000256" key="1">
    <source>
        <dbReference type="ARBA" id="ARBA00006432"/>
    </source>
</evidence>
<dbReference type="SUPFAM" id="SSF56801">
    <property type="entry name" value="Acetyl-CoA synthetase-like"/>
    <property type="match status" value="1"/>
</dbReference>
<dbReference type="InterPro" id="IPR045851">
    <property type="entry name" value="AMP-bd_C_sf"/>
</dbReference>
<dbReference type="PANTHER" id="PTHR24096:SF149">
    <property type="entry name" value="AMP-BINDING DOMAIN-CONTAINING PROTEIN-RELATED"/>
    <property type="match status" value="1"/>
</dbReference>
<keyword evidence="7" id="KW-1185">Reference proteome</keyword>
<dbReference type="Gene3D" id="3.40.50.12780">
    <property type="entry name" value="N-terminal domain of ligase-like"/>
    <property type="match status" value="1"/>
</dbReference>
<dbReference type="InterPro" id="IPR042099">
    <property type="entry name" value="ANL_N_sf"/>
</dbReference>
<dbReference type="GO" id="GO:0016405">
    <property type="term" value="F:CoA-ligase activity"/>
    <property type="evidence" value="ECO:0007669"/>
    <property type="project" value="TreeGrafter"/>
</dbReference>
<dbReference type="Pfam" id="PF13193">
    <property type="entry name" value="AMP-binding_C"/>
    <property type="match status" value="1"/>
</dbReference>